<dbReference type="InterPro" id="IPR038765">
    <property type="entry name" value="Papain-like_cys_pep_sf"/>
</dbReference>
<dbReference type="InterPro" id="IPR022682">
    <property type="entry name" value="Calpain_domain_III"/>
</dbReference>
<evidence type="ECO:0000256" key="5">
    <source>
        <dbReference type="PIRSR" id="PIRSR622684-1"/>
    </source>
</evidence>
<dbReference type="AlphaFoldDB" id="A0AAN8XHT6"/>
<dbReference type="SUPFAM" id="SSF54001">
    <property type="entry name" value="Cysteine proteinases"/>
    <property type="match status" value="1"/>
</dbReference>
<feature type="region of interest" description="Disordered" evidence="7">
    <location>
        <begin position="378"/>
        <end position="401"/>
    </location>
</feature>
<dbReference type="SUPFAM" id="SSF116846">
    <property type="entry name" value="MIT domain"/>
    <property type="match status" value="2"/>
</dbReference>
<dbReference type="GO" id="GO:0006508">
    <property type="term" value="P:proteolysis"/>
    <property type="evidence" value="ECO:0007669"/>
    <property type="project" value="UniProtKB-KW"/>
</dbReference>
<feature type="active site" evidence="5 6">
    <location>
        <position position="695"/>
    </location>
</feature>
<dbReference type="PROSITE" id="PS50203">
    <property type="entry name" value="CALPAIN_CAT"/>
    <property type="match status" value="1"/>
</dbReference>
<keyword evidence="10" id="KW-1185">Reference proteome</keyword>
<evidence type="ECO:0000313" key="10">
    <source>
        <dbReference type="Proteomes" id="UP001381693"/>
    </source>
</evidence>
<dbReference type="Gene3D" id="2.60.120.380">
    <property type="match status" value="2"/>
</dbReference>
<dbReference type="Proteomes" id="UP001381693">
    <property type="component" value="Unassembled WGS sequence"/>
</dbReference>
<feature type="active site" evidence="5 6">
    <location>
        <position position="529"/>
    </location>
</feature>
<dbReference type="Gene3D" id="2.40.100.10">
    <property type="entry name" value="Cyclophilin-like"/>
    <property type="match status" value="1"/>
</dbReference>
<dbReference type="InterPro" id="IPR036213">
    <property type="entry name" value="Calpain_III_sf"/>
</dbReference>
<name>A0AAN8XHT6_HALRR</name>
<evidence type="ECO:0000256" key="6">
    <source>
        <dbReference type="PROSITE-ProRule" id="PRU00239"/>
    </source>
</evidence>
<comment type="similarity">
    <text evidence="1">Belongs to the peptidase C2 family.</text>
</comment>
<dbReference type="GO" id="GO:0004198">
    <property type="term" value="F:calcium-dependent cysteine-type endopeptidase activity"/>
    <property type="evidence" value="ECO:0007669"/>
    <property type="project" value="InterPro"/>
</dbReference>
<sequence>MESGKLIIYIWQDLKHTVTKDKHVYAVHEVLGKTRYSRISCKEERLIMYSLKDDVPPPESVIIPYISFKEFLPKDNPTVFFEVGTSEETFGRVYIKLDCESPCTKQTCLLCIGENGPCYRSTCFYEYDKQLGFLKGGDYQNNDGTGGEAIVNGVERSFPHRTDIIGAFALDYEHRAKFYFCITDTPSTCGVVIGFVNYGIEYLVKASHVQPGFCHRYAEKQSTVMNDAEQLIAKAAEVARQATDFDVSGSHQAAVYMYRQAASCLQHAQALGLSTPSIEDRIQQYRHRAETLEQSVQQLNKTQHIPEGGQSELSRANFLLLEALDEDEAGNAEEAVDLYSSAVQLCLEACKDVSNAAITQKLRNLAEQALTRAEILKSQATKGESEDPSESPNVAKVRHQKISPTRVIPPLGIGNLVNARPHAPGAAASARKDGLQLSGKSEYTKEEVEVLKRTSNINGKDYVPFMSIDLREKFAYSLPFSDKDGVLPLAPKQKKNFARWARPEDISSNPRMIEVVDCYSIKQTCVSDCSFVASVAISALYEKRFKKRLITDIIFPKNRNGDPVYNPCGKYMIKLHINGIPRKVIIDDKIPQGHHGELLCSYSTNKNEFWISLIEKAYMKVMGGYDFPGSNSNIDLYALTGWIPERVSIKDKDFNRDATFKKIADRFHRGDCLVTVATGEMSDAAADRAGLVPTHAYAMLDIKEVKGKRLLMLKNPWSHLRWKGNYSEMDKEHWTPEMCHLLSYDPKSAQSFDNGVFWIDYESLCHFYDVIYMNWNPALFSHTYCTHETWSAGLGPVRDLYNIGENPQYSLEVQSPGGAAMWVLLTRHITEIEDFRNNKEYITLLVYKTGGRKIFYPFDPAPYIDGVRINSPHYLCKMVLKEPGTHKFTLVVSQYEKHLTIHYSLRIYATCPFSLHKIKNLCKHKNEITGHWSGANAGGCPNHPATYKNNPMYQFRLENNLQALRIELKAPKEVQIGFEIICVEAKNTEASSYFSKKQSGAYRSGFVVIEILDIVAGVYNIIPSTFYPNTEAPYFLTIFTSSTVKINKLK</sequence>
<organism evidence="9 10">
    <name type="scientific">Halocaridina rubra</name>
    <name type="common">Hawaiian red shrimp</name>
    <dbReference type="NCBI Taxonomy" id="373956"/>
    <lineage>
        <taxon>Eukaryota</taxon>
        <taxon>Metazoa</taxon>
        <taxon>Ecdysozoa</taxon>
        <taxon>Arthropoda</taxon>
        <taxon>Crustacea</taxon>
        <taxon>Multicrustacea</taxon>
        <taxon>Malacostraca</taxon>
        <taxon>Eumalacostraca</taxon>
        <taxon>Eucarida</taxon>
        <taxon>Decapoda</taxon>
        <taxon>Pleocyemata</taxon>
        <taxon>Caridea</taxon>
        <taxon>Atyoidea</taxon>
        <taxon>Atyidae</taxon>
        <taxon>Halocaridina</taxon>
    </lineage>
</organism>
<dbReference type="InterPro" id="IPR036181">
    <property type="entry name" value="MIT_dom_sf"/>
</dbReference>
<accession>A0AAN8XHT6</accession>
<dbReference type="SMART" id="SM00745">
    <property type="entry name" value="MIT"/>
    <property type="match status" value="2"/>
</dbReference>
<dbReference type="PANTHER" id="PTHR46143">
    <property type="entry name" value="CALPAIN-7"/>
    <property type="match status" value="1"/>
</dbReference>
<keyword evidence="4 6" id="KW-0788">Thiol protease</keyword>
<dbReference type="InterPro" id="IPR001300">
    <property type="entry name" value="Peptidase_C2_calpain_cat"/>
</dbReference>
<dbReference type="SMART" id="SM00720">
    <property type="entry name" value="calpain_III"/>
    <property type="match status" value="1"/>
</dbReference>
<dbReference type="PRINTS" id="PR00704">
    <property type="entry name" value="CALPAIN"/>
</dbReference>
<proteinExistence type="inferred from homology"/>
<evidence type="ECO:0000259" key="8">
    <source>
        <dbReference type="PROSITE" id="PS50203"/>
    </source>
</evidence>
<dbReference type="Gene3D" id="1.20.58.80">
    <property type="entry name" value="Phosphotransferase system, lactose/cellobiose-type IIA subunit"/>
    <property type="match status" value="2"/>
</dbReference>
<feature type="domain" description="Calpain catalytic" evidence="8">
    <location>
        <begin position="477"/>
        <end position="777"/>
    </location>
</feature>
<dbReference type="SMART" id="SM00230">
    <property type="entry name" value="CysPc"/>
    <property type="match status" value="1"/>
</dbReference>
<dbReference type="EMBL" id="JAXCGZ010005866">
    <property type="protein sequence ID" value="KAK7080563.1"/>
    <property type="molecule type" value="Genomic_DNA"/>
</dbReference>
<gene>
    <name evidence="9" type="primary">CAPN7</name>
    <name evidence="9" type="ORF">SK128_010956</name>
</gene>
<evidence type="ECO:0000256" key="7">
    <source>
        <dbReference type="SAM" id="MobiDB-lite"/>
    </source>
</evidence>
<dbReference type="InterPro" id="IPR051297">
    <property type="entry name" value="PalB/RIM13"/>
</dbReference>
<dbReference type="Pfam" id="PF01067">
    <property type="entry name" value="Calpain_III"/>
    <property type="match status" value="1"/>
</dbReference>
<feature type="active site" evidence="5 6">
    <location>
        <position position="715"/>
    </location>
</feature>
<comment type="caution">
    <text evidence="9">The sequence shown here is derived from an EMBL/GenBank/DDBJ whole genome shotgun (WGS) entry which is preliminary data.</text>
</comment>
<protein>
    <submittedName>
        <fullName evidence="9">Calpain 7</fullName>
    </submittedName>
</protein>
<dbReference type="Pfam" id="PF04212">
    <property type="entry name" value="MIT"/>
    <property type="match status" value="2"/>
</dbReference>
<dbReference type="SUPFAM" id="SSF49758">
    <property type="entry name" value="Calpain large subunit, middle domain (domain III)"/>
    <property type="match status" value="2"/>
</dbReference>
<dbReference type="SUPFAM" id="SSF50891">
    <property type="entry name" value="Cyclophilin-like"/>
    <property type="match status" value="1"/>
</dbReference>
<dbReference type="InterPro" id="IPR007330">
    <property type="entry name" value="MIT_dom"/>
</dbReference>
<dbReference type="InterPro" id="IPR029000">
    <property type="entry name" value="Cyclophilin-like_dom_sf"/>
</dbReference>
<dbReference type="PANTHER" id="PTHR46143:SF1">
    <property type="entry name" value="CALPAIN-7"/>
    <property type="match status" value="1"/>
</dbReference>
<dbReference type="Gene3D" id="3.90.70.10">
    <property type="entry name" value="Cysteine proteinases"/>
    <property type="match status" value="1"/>
</dbReference>
<dbReference type="InterPro" id="IPR022683">
    <property type="entry name" value="Calpain_III"/>
</dbReference>
<reference evidence="9 10" key="1">
    <citation type="submission" date="2023-11" db="EMBL/GenBank/DDBJ databases">
        <title>Halocaridina rubra genome assembly.</title>
        <authorList>
            <person name="Smith C."/>
        </authorList>
    </citation>
    <scope>NUCLEOTIDE SEQUENCE [LARGE SCALE GENOMIC DNA]</scope>
    <source>
        <strain evidence="9">EP-1</strain>
        <tissue evidence="9">Whole</tissue>
    </source>
</reference>
<keyword evidence="2 6" id="KW-0645">Protease</keyword>
<evidence type="ECO:0000256" key="3">
    <source>
        <dbReference type="ARBA" id="ARBA00022801"/>
    </source>
</evidence>
<dbReference type="InterPro" id="IPR022684">
    <property type="entry name" value="Calpain_cysteine_protease"/>
</dbReference>
<evidence type="ECO:0000256" key="1">
    <source>
        <dbReference type="ARBA" id="ARBA00007623"/>
    </source>
</evidence>
<keyword evidence="3 6" id="KW-0378">Hydrolase</keyword>
<dbReference type="CDD" id="cd00044">
    <property type="entry name" value="CysPc"/>
    <property type="match status" value="1"/>
</dbReference>
<evidence type="ECO:0000256" key="4">
    <source>
        <dbReference type="ARBA" id="ARBA00022807"/>
    </source>
</evidence>
<dbReference type="Pfam" id="PF00648">
    <property type="entry name" value="Peptidase_C2"/>
    <property type="match status" value="1"/>
</dbReference>
<evidence type="ECO:0000313" key="9">
    <source>
        <dbReference type="EMBL" id="KAK7080563.1"/>
    </source>
</evidence>
<evidence type="ECO:0000256" key="2">
    <source>
        <dbReference type="ARBA" id="ARBA00022670"/>
    </source>
</evidence>